<dbReference type="Pfam" id="PF01243">
    <property type="entry name" value="PNPOx_N"/>
    <property type="match status" value="1"/>
</dbReference>
<accession>A0A917L3E8</accession>
<dbReference type="Proteomes" id="UP000657574">
    <property type="component" value="Unassembled WGS sequence"/>
</dbReference>
<keyword evidence="4" id="KW-1185">Reference proteome</keyword>
<dbReference type="PANTHER" id="PTHR35176">
    <property type="entry name" value="HEME OXYGENASE HI_0854-RELATED"/>
    <property type="match status" value="1"/>
</dbReference>
<dbReference type="PANTHER" id="PTHR35176:SF6">
    <property type="entry name" value="HEME OXYGENASE HI_0854-RELATED"/>
    <property type="match status" value="1"/>
</dbReference>
<dbReference type="GO" id="GO:0005829">
    <property type="term" value="C:cytosol"/>
    <property type="evidence" value="ECO:0007669"/>
    <property type="project" value="TreeGrafter"/>
</dbReference>
<evidence type="ECO:0000256" key="1">
    <source>
        <dbReference type="ARBA" id="ARBA00023002"/>
    </source>
</evidence>
<reference evidence="3" key="1">
    <citation type="journal article" date="2014" name="Int. J. Syst. Evol. Microbiol.">
        <title>Complete genome sequence of Corynebacterium casei LMG S-19264T (=DSM 44701T), isolated from a smear-ripened cheese.</title>
        <authorList>
            <consortium name="US DOE Joint Genome Institute (JGI-PGF)"/>
            <person name="Walter F."/>
            <person name="Albersmeier A."/>
            <person name="Kalinowski J."/>
            <person name="Ruckert C."/>
        </authorList>
    </citation>
    <scope>NUCLEOTIDE SEQUENCE</scope>
    <source>
        <strain evidence="3">JCM 3086</strain>
    </source>
</reference>
<dbReference type="GO" id="GO:0070967">
    <property type="term" value="F:coenzyme F420 binding"/>
    <property type="evidence" value="ECO:0007669"/>
    <property type="project" value="TreeGrafter"/>
</dbReference>
<evidence type="ECO:0000259" key="2">
    <source>
        <dbReference type="Pfam" id="PF01243"/>
    </source>
</evidence>
<dbReference type="InterPro" id="IPR019920">
    <property type="entry name" value="F420-binding_dom_put"/>
</dbReference>
<comment type="caution">
    <text evidence="3">The sequence shown here is derived from an EMBL/GenBank/DDBJ whole genome shotgun (WGS) entry which is preliminary data.</text>
</comment>
<proteinExistence type="predicted"/>
<evidence type="ECO:0000313" key="3">
    <source>
        <dbReference type="EMBL" id="GGJ41025.1"/>
    </source>
</evidence>
<dbReference type="GO" id="GO:0016627">
    <property type="term" value="F:oxidoreductase activity, acting on the CH-CH group of donors"/>
    <property type="evidence" value="ECO:0007669"/>
    <property type="project" value="TreeGrafter"/>
</dbReference>
<dbReference type="SUPFAM" id="SSF50475">
    <property type="entry name" value="FMN-binding split barrel"/>
    <property type="match status" value="1"/>
</dbReference>
<dbReference type="NCBIfam" id="TIGR03618">
    <property type="entry name" value="Rv1155_F420"/>
    <property type="match status" value="1"/>
</dbReference>
<dbReference type="EMBL" id="BMQA01000025">
    <property type="protein sequence ID" value="GGJ41025.1"/>
    <property type="molecule type" value="Genomic_DNA"/>
</dbReference>
<sequence>MTATLSTIGVDGLPQVTAVAFHYDEADGVFRISLNDSRQKARNLRRTPLATLFIIDPENRFRTLEVRAGVEVEPDADFSFAAEAGAKYGHDFHDHDLPGQTRSKVTFHPRRIVATDVTPH</sequence>
<feature type="domain" description="Pyridoxamine 5'-phosphate oxidase N-terminal" evidence="2">
    <location>
        <begin position="2"/>
        <end position="99"/>
    </location>
</feature>
<reference evidence="3" key="2">
    <citation type="submission" date="2020-09" db="EMBL/GenBank/DDBJ databases">
        <authorList>
            <person name="Sun Q."/>
            <person name="Ohkuma M."/>
        </authorList>
    </citation>
    <scope>NUCLEOTIDE SEQUENCE</scope>
    <source>
        <strain evidence="3">JCM 3086</strain>
    </source>
</reference>
<protein>
    <recommendedName>
        <fullName evidence="2">Pyridoxamine 5'-phosphate oxidase N-terminal domain-containing protein</fullName>
    </recommendedName>
</protein>
<dbReference type="InterPro" id="IPR012349">
    <property type="entry name" value="Split_barrel_FMN-bd"/>
</dbReference>
<dbReference type="AlphaFoldDB" id="A0A917L3E8"/>
<evidence type="ECO:0000313" key="4">
    <source>
        <dbReference type="Proteomes" id="UP000657574"/>
    </source>
</evidence>
<gene>
    <name evidence="3" type="ORF">GCM10010121_060100</name>
</gene>
<dbReference type="Gene3D" id="2.30.110.10">
    <property type="entry name" value="Electron Transport, Fmn-binding Protein, Chain A"/>
    <property type="match status" value="1"/>
</dbReference>
<organism evidence="3 4">
    <name type="scientific">Streptomyces brasiliensis</name>
    <dbReference type="NCBI Taxonomy" id="1954"/>
    <lineage>
        <taxon>Bacteria</taxon>
        <taxon>Bacillati</taxon>
        <taxon>Actinomycetota</taxon>
        <taxon>Actinomycetes</taxon>
        <taxon>Kitasatosporales</taxon>
        <taxon>Streptomycetaceae</taxon>
        <taxon>Streptomyces</taxon>
    </lineage>
</organism>
<dbReference type="InterPro" id="IPR011576">
    <property type="entry name" value="Pyridox_Oxase_N"/>
</dbReference>
<name>A0A917L3E8_9ACTN</name>
<dbReference type="InterPro" id="IPR052019">
    <property type="entry name" value="F420H2_bilvrd_red/Heme_oxyg"/>
</dbReference>
<dbReference type="RefSeq" id="WP_189314405.1">
    <property type="nucleotide sequence ID" value="NZ_BMQA01000025.1"/>
</dbReference>
<keyword evidence="1" id="KW-0560">Oxidoreductase</keyword>